<feature type="compositionally biased region" description="Polar residues" evidence="1">
    <location>
        <begin position="1057"/>
        <end position="1066"/>
    </location>
</feature>
<dbReference type="Ensembl" id="ENSLLET00000000430.1">
    <property type="protein sequence ID" value="ENSLLEP00000000410.1"/>
    <property type="gene ID" value="ENSLLEG00000000273.1"/>
</dbReference>
<accession>A0A8C5LMC7</accession>
<reference evidence="2" key="2">
    <citation type="submission" date="2025-09" db="UniProtKB">
        <authorList>
            <consortium name="Ensembl"/>
        </authorList>
    </citation>
    <scope>IDENTIFICATION</scope>
</reference>
<dbReference type="PANTHER" id="PTHR23193">
    <property type="entry name" value="NUCLEAR PORE COMPLEX PROTEIN NUP"/>
    <property type="match status" value="1"/>
</dbReference>
<dbReference type="Pfam" id="PF15229">
    <property type="entry name" value="POM121"/>
    <property type="match status" value="1"/>
</dbReference>
<feature type="region of interest" description="Disordered" evidence="1">
    <location>
        <begin position="145"/>
        <end position="172"/>
    </location>
</feature>
<organism evidence="2 3">
    <name type="scientific">Leptobrachium leishanense</name>
    <name type="common">Leishan spiny toad</name>
    <dbReference type="NCBI Taxonomy" id="445787"/>
    <lineage>
        <taxon>Eukaryota</taxon>
        <taxon>Metazoa</taxon>
        <taxon>Chordata</taxon>
        <taxon>Craniata</taxon>
        <taxon>Vertebrata</taxon>
        <taxon>Euteleostomi</taxon>
        <taxon>Amphibia</taxon>
        <taxon>Batrachia</taxon>
        <taxon>Anura</taxon>
        <taxon>Pelobatoidea</taxon>
        <taxon>Megophryidae</taxon>
        <taxon>Leptobrachium</taxon>
    </lineage>
</organism>
<dbReference type="Proteomes" id="UP000694569">
    <property type="component" value="Unplaced"/>
</dbReference>
<dbReference type="GO" id="GO:0017056">
    <property type="term" value="F:structural constituent of nuclear pore"/>
    <property type="evidence" value="ECO:0007669"/>
    <property type="project" value="TreeGrafter"/>
</dbReference>
<dbReference type="InterPro" id="IPR026054">
    <property type="entry name" value="Nucleoporin"/>
</dbReference>
<feature type="compositionally biased region" description="Polar residues" evidence="1">
    <location>
        <begin position="1127"/>
        <end position="1143"/>
    </location>
</feature>
<feature type="region of interest" description="Disordered" evidence="1">
    <location>
        <begin position="954"/>
        <end position="994"/>
    </location>
</feature>
<proteinExistence type="predicted"/>
<name>A0A8C5LMC7_9ANUR</name>
<feature type="region of interest" description="Disordered" evidence="1">
    <location>
        <begin position="504"/>
        <end position="570"/>
    </location>
</feature>
<dbReference type="AlphaFoldDB" id="A0A8C5LMC7"/>
<evidence type="ECO:0000313" key="2">
    <source>
        <dbReference type="Ensembl" id="ENSLLEP00000000410.1"/>
    </source>
</evidence>
<feature type="region of interest" description="Disordered" evidence="1">
    <location>
        <begin position="1057"/>
        <end position="1108"/>
    </location>
</feature>
<protein>
    <submittedName>
        <fullName evidence="2">Uncharacterized protein</fullName>
    </submittedName>
</protein>
<feature type="compositionally biased region" description="Low complexity" evidence="1">
    <location>
        <begin position="1067"/>
        <end position="1080"/>
    </location>
</feature>
<dbReference type="GO" id="GO:0008139">
    <property type="term" value="F:nuclear localization sequence binding"/>
    <property type="evidence" value="ECO:0007669"/>
    <property type="project" value="TreeGrafter"/>
</dbReference>
<dbReference type="OrthoDB" id="6510268at2759"/>
<feature type="compositionally biased region" description="Polar residues" evidence="1">
    <location>
        <begin position="505"/>
        <end position="515"/>
    </location>
</feature>
<reference evidence="2" key="1">
    <citation type="submission" date="2025-08" db="UniProtKB">
        <authorList>
            <consortium name="Ensembl"/>
        </authorList>
    </citation>
    <scope>IDENTIFICATION</scope>
</reference>
<dbReference type="GeneTree" id="ENSGT00940000153253"/>
<feature type="compositionally biased region" description="Low complexity" evidence="1">
    <location>
        <begin position="1146"/>
        <end position="1167"/>
    </location>
</feature>
<feature type="compositionally biased region" description="Polar residues" evidence="1">
    <location>
        <begin position="954"/>
        <end position="978"/>
    </location>
</feature>
<keyword evidence="3" id="KW-1185">Reference proteome</keyword>
<feature type="region of interest" description="Disordered" evidence="1">
    <location>
        <begin position="398"/>
        <end position="476"/>
    </location>
</feature>
<evidence type="ECO:0000313" key="3">
    <source>
        <dbReference type="Proteomes" id="UP000694569"/>
    </source>
</evidence>
<feature type="compositionally biased region" description="Low complexity" evidence="1">
    <location>
        <begin position="553"/>
        <end position="569"/>
    </location>
</feature>
<dbReference type="PANTHER" id="PTHR23193:SF5">
    <property type="entry name" value="NUCLEAR ENVELOPE PORE MEMBRANE PROTEIN POM 121C-RELATED"/>
    <property type="match status" value="1"/>
</dbReference>
<feature type="compositionally biased region" description="Basic and acidic residues" evidence="1">
    <location>
        <begin position="522"/>
        <end position="531"/>
    </location>
</feature>
<dbReference type="GO" id="GO:0005643">
    <property type="term" value="C:nuclear pore"/>
    <property type="evidence" value="ECO:0007669"/>
    <property type="project" value="TreeGrafter"/>
</dbReference>
<feature type="compositionally biased region" description="Low complexity" evidence="1">
    <location>
        <begin position="463"/>
        <end position="472"/>
    </location>
</feature>
<evidence type="ECO:0000256" key="1">
    <source>
        <dbReference type="SAM" id="MobiDB-lite"/>
    </source>
</evidence>
<feature type="compositionally biased region" description="Basic residues" evidence="1">
    <location>
        <begin position="1176"/>
        <end position="1186"/>
    </location>
</feature>
<dbReference type="GO" id="GO:0006405">
    <property type="term" value="P:RNA export from nucleus"/>
    <property type="evidence" value="ECO:0007669"/>
    <property type="project" value="TreeGrafter"/>
</dbReference>
<feature type="region of interest" description="Disordered" evidence="1">
    <location>
        <begin position="1127"/>
        <end position="1186"/>
    </location>
</feature>
<feature type="compositionally biased region" description="Polar residues" evidence="1">
    <location>
        <begin position="1095"/>
        <end position="1108"/>
    </location>
</feature>
<sequence>MCPPRVREGGGRSLWQTSCRRFVWDNFPHRPPLWAQFAAALLATCAALYWFPLLSACALCLLGGCLCQSSGRRLLVLAGWRPQLGFVRLPAKRPDPPRRQRQTASFKWSPADLLLLMGSYLGKQDHPPPRGRGALEIKQRLARPNPDVATPSRRLSFRETPIPPNRAYMNPHRRFPVNQTQRSVAGSFSSVPLEGCHAVLSPRNVVHSPVVVRLPPQDRNIENSCVSNMPYGSGLPTHLASDHCATERVSIAIKERRKRPCKIEYPAEGNLDNHKRRRYGNGAPFDPFVPNGFASFVSRETLFDSNKDYLNRRYPTHQPQYSKAGSLPTVFFDGCQKKHVLSPKSIFRPSTVRIPPPDRNIANAIVANLPYGSTSPYSAPDPCAKETVLNALKECRKRQNKDQEYVGDGDLDSKRKKHGNGGDRTSESPVANGPTSLLYKTDGLKRGQTLQTPEENLTKRSRTSSSSSLNSSGTMNGIQMSAHNAITSSYSSSRELLQKRKMALQNKSNVSNSPRCDTPEWPIKRRQELKNKSPITPLMSDSGLQSPEHFIDSPLSKGSSSISPSPNGSAVVGRRRKVLLTCPERDEPYQLPPAPIVGYEITTEDYDAEKKAALQRLNRALEDVPATTAQQNVNPLALPATTKSANEPQVSTASNTLLQSLAKMRDQESSAGTMVSLAQSTASTVPNTTLSFSGISSSPGMQSLVSNPTASLSAPIATSSCTTVLSQPLGSTQSKSQSPKNGLLLQMLSKPQETAQSAFKPIFGVNPPTNPASSAADPAVTASTAASTTFKPVFGENLKPAAPSSETTFKPIFGDRSTQQSTSSPFPSFQVAPKTSISNPIIPASNVTEHGAKPISTVAAQSSNAVGAVSTFQFSSASQGLPMSSTTSILGHNTAQASQTKPVVTFGQTSNAQNSGFSGFGSAQAASTQAKPSIAFGSTTSAFSAPFGSNTTQTAFQSSLGNEGQASKPASSVPNFGTSAPPAFGASTQPSFGTSAGVKPTFSTTTTTFSFGNSNPAATKAATFGGANAQASSNSANTNIFANASATPFSFNGGPNTGVSFSGNNQSASATGSTGFSFGGPQPAAPSAPFGLSPAPQNNIGTPAQNSTFMFGTPGATENKLPFGTSTPAFSPSTPATGLSFATPTGFANASPAFAPAAPSFSIGSGSKPSGARQRVMARRQHPRKK</sequence>
<dbReference type="GO" id="GO:0006606">
    <property type="term" value="P:protein import into nucleus"/>
    <property type="evidence" value="ECO:0007669"/>
    <property type="project" value="TreeGrafter"/>
</dbReference>